<dbReference type="AlphaFoldDB" id="A0A8H9HK58"/>
<feature type="region of interest" description="Disordered" evidence="1">
    <location>
        <begin position="1"/>
        <end position="21"/>
    </location>
</feature>
<accession>A0A8H9HK58</accession>
<dbReference type="EMBL" id="BMUB01000004">
    <property type="protein sequence ID" value="GGU68877.1"/>
    <property type="molecule type" value="Genomic_DNA"/>
</dbReference>
<evidence type="ECO:0000256" key="1">
    <source>
        <dbReference type="SAM" id="MobiDB-lite"/>
    </source>
</evidence>
<name>A0A8H9HK58_KITAU</name>
<reference evidence="2" key="1">
    <citation type="journal article" date="2014" name="Int. J. Syst. Evol. Microbiol.">
        <title>Complete genome sequence of Corynebacterium casei LMG S-19264T (=DSM 44701T), isolated from a smear-ripened cheese.</title>
        <authorList>
            <consortium name="US DOE Joint Genome Institute (JGI-PGF)"/>
            <person name="Walter F."/>
            <person name="Albersmeier A."/>
            <person name="Kalinowski J."/>
            <person name="Ruckert C."/>
        </authorList>
    </citation>
    <scope>NUCLEOTIDE SEQUENCE</scope>
    <source>
        <strain evidence="2">JCM 4434</strain>
    </source>
</reference>
<dbReference type="RefSeq" id="WP_157881761.1">
    <property type="nucleotide sequence ID" value="NZ_BMUB01000004.1"/>
</dbReference>
<reference evidence="2" key="2">
    <citation type="submission" date="2020-09" db="EMBL/GenBank/DDBJ databases">
        <authorList>
            <person name="Sun Q."/>
            <person name="Ohkuma M."/>
        </authorList>
    </citation>
    <scope>NUCLEOTIDE SEQUENCE</scope>
    <source>
        <strain evidence="2">JCM 4434</strain>
    </source>
</reference>
<comment type="caution">
    <text evidence="2">The sequence shown here is derived from an EMBL/GenBank/DDBJ whole genome shotgun (WGS) entry which is preliminary data.</text>
</comment>
<protein>
    <submittedName>
        <fullName evidence="2">Uncharacterized protein</fullName>
    </submittedName>
</protein>
<organism evidence="2 3">
    <name type="scientific">Kitasatospora aureofaciens</name>
    <name type="common">Streptomyces aureofaciens</name>
    <dbReference type="NCBI Taxonomy" id="1894"/>
    <lineage>
        <taxon>Bacteria</taxon>
        <taxon>Bacillati</taxon>
        <taxon>Actinomycetota</taxon>
        <taxon>Actinomycetes</taxon>
        <taxon>Kitasatosporales</taxon>
        <taxon>Streptomycetaceae</taxon>
        <taxon>Kitasatospora</taxon>
    </lineage>
</organism>
<gene>
    <name evidence="2" type="ORF">GCM10010502_19950</name>
</gene>
<dbReference type="GeneID" id="97485143"/>
<sequence length="58" mass="6459">MSRHPALDRVTRHGPARPAAALGQWADGRSTGRQQFVDRLTPLQDAVAETVFARESRF</sequence>
<proteinExistence type="predicted"/>
<dbReference type="Proteomes" id="UP000610124">
    <property type="component" value="Unassembled WGS sequence"/>
</dbReference>
<evidence type="ECO:0000313" key="2">
    <source>
        <dbReference type="EMBL" id="GGU68877.1"/>
    </source>
</evidence>
<evidence type="ECO:0000313" key="3">
    <source>
        <dbReference type="Proteomes" id="UP000610124"/>
    </source>
</evidence>
<feature type="compositionally biased region" description="Basic and acidic residues" evidence="1">
    <location>
        <begin position="1"/>
        <end position="11"/>
    </location>
</feature>